<organism evidence="2 3">
    <name type="scientific">Candidatus Marinarcus aquaticus</name>
    <dbReference type="NCBI Taxonomy" id="2044504"/>
    <lineage>
        <taxon>Bacteria</taxon>
        <taxon>Pseudomonadati</taxon>
        <taxon>Campylobacterota</taxon>
        <taxon>Epsilonproteobacteria</taxon>
        <taxon>Campylobacterales</taxon>
        <taxon>Arcobacteraceae</taxon>
        <taxon>Candidatus Marinarcus</taxon>
    </lineage>
</organism>
<dbReference type="Gene3D" id="2.30.30.40">
    <property type="entry name" value="SH3 Domains"/>
    <property type="match status" value="1"/>
</dbReference>
<dbReference type="Gene3D" id="2.40.50.180">
    <property type="entry name" value="CheA-289, Domain 4"/>
    <property type="match status" value="1"/>
</dbReference>
<evidence type="ECO:0000259" key="1">
    <source>
        <dbReference type="PROSITE" id="PS50851"/>
    </source>
</evidence>
<keyword evidence="3" id="KW-1185">Reference proteome</keyword>
<dbReference type="OrthoDB" id="9814866at2"/>
<comment type="caution">
    <text evidence="2">The sequence shown here is derived from an EMBL/GenBank/DDBJ whole genome shotgun (WGS) entry which is preliminary data.</text>
</comment>
<dbReference type="EMBL" id="PDKN01000001">
    <property type="protein sequence ID" value="RXJ60674.1"/>
    <property type="molecule type" value="Genomic_DNA"/>
</dbReference>
<protein>
    <submittedName>
        <fullName evidence="2">Chemotaxis protein CheW</fullName>
    </submittedName>
</protein>
<evidence type="ECO:0000313" key="2">
    <source>
        <dbReference type="EMBL" id="RXJ60674.1"/>
    </source>
</evidence>
<dbReference type="InterPro" id="IPR002545">
    <property type="entry name" value="CheW-lke_dom"/>
</dbReference>
<accession>A0A4Q0XVL7</accession>
<dbReference type="AlphaFoldDB" id="A0A4Q0XVL7"/>
<dbReference type="PROSITE" id="PS50851">
    <property type="entry name" value="CHEW"/>
    <property type="match status" value="1"/>
</dbReference>
<dbReference type="Gene3D" id="3.30.450.20">
    <property type="entry name" value="PAS domain"/>
    <property type="match status" value="1"/>
</dbReference>
<dbReference type="GO" id="GO:0006935">
    <property type="term" value="P:chemotaxis"/>
    <property type="evidence" value="ECO:0007669"/>
    <property type="project" value="InterPro"/>
</dbReference>
<feature type="domain" description="CheW-like" evidence="1">
    <location>
        <begin position="703"/>
        <end position="850"/>
    </location>
</feature>
<evidence type="ECO:0000313" key="3">
    <source>
        <dbReference type="Proteomes" id="UP000290657"/>
    </source>
</evidence>
<dbReference type="Proteomes" id="UP000290657">
    <property type="component" value="Unassembled WGS sequence"/>
</dbReference>
<dbReference type="InterPro" id="IPR036061">
    <property type="entry name" value="CheW-like_dom_sf"/>
</dbReference>
<name>A0A4Q0XVL7_9BACT</name>
<dbReference type="Pfam" id="PF01584">
    <property type="entry name" value="CheW"/>
    <property type="match status" value="1"/>
</dbReference>
<reference evidence="2 3" key="1">
    <citation type="submission" date="2017-10" db="EMBL/GenBank/DDBJ databases">
        <title>Genomics of the genus Arcobacter.</title>
        <authorList>
            <person name="Perez-Cataluna A."/>
            <person name="Figueras M.J."/>
        </authorList>
    </citation>
    <scope>NUCLEOTIDE SEQUENCE [LARGE SCALE GENOMIC DNA]</scope>
    <source>
        <strain evidence="2 3">CECT 8987</strain>
    </source>
</reference>
<dbReference type="SUPFAM" id="SSF50341">
    <property type="entry name" value="CheW-like"/>
    <property type="match status" value="1"/>
</dbReference>
<dbReference type="GO" id="GO:0007165">
    <property type="term" value="P:signal transduction"/>
    <property type="evidence" value="ECO:0007669"/>
    <property type="project" value="InterPro"/>
</dbReference>
<proteinExistence type="predicted"/>
<sequence length="851" mass="97419">MMNNTINYKGVELKGNNAKYLKYMDMVDEYREELVSLSKSWDNLALLSHFGNSSTNINETKNNFSKLTSTLLNHLSSEVLDKTIREMKFKAQISIDILIRNLFERTADIGFLSTDQDIKNFLVHNTNKYTQEYVQEVEKIKNRFKEYTQKYSVYYDIVLMDTHGNILVQLDENSDVEKSKDEIINYALNCNEEYIETFKYHDFIPKRKKSLVYTLPVKSDDESNKPLGVLSLCFRFQDEMKAIFDNLKSERNKECLTILDKEGVVIASSDHYHIALGTKLTYNITQEYQIVSHGGRDYLARSCKTNGYQGYYGQQWYGHIMVPMDYAFLEDEDNLNINAHTLLAILQEGDGFSDELKEIPLNANKIQVNLNRLVWNGNITKNASDNNNKNFSRALLNEISATGEKTKQIFDLSIANLTKTIILNNTSLVASLMVDIMDRNLYERANDCRWWALTSEFKTILSSHEGDDASNQIRLSEVLQYINSLYTVYTNLFVYDANGVIMAVSNESEKELIGKQLDTDVVAKTMHIQDSNDYFVSPFNRTKLYNSEHTYIYYAAIKDEQKCVGGIGVVFDSKVEFQAMLEESIPGFEKSKNSEVFGVYANKDKSIIATSNPNLKVGDALKLSDTFFNLSNGQTHSEIIVYDNKYYAVGVKCSQGYREYKTSDSYENDVYALFFSYISSGNLNIEKRREVFTEAPALNNDNTAELATFFIGGKWLGVYIEDVIEAVSVDKLDITLTMDNTHHFKGTVIYNNKAVAVIDIRNYIDEQPKQDYEEIVIIKDYDNDESYIGILVNSLGDIPEVNQSRIKTIDNKILGNCTLITSIVTPLENVSYNKLLSLLDVKKLKEHLVEE</sequence>
<gene>
    <name evidence="2" type="ORF">CRV04_01285</name>
</gene>